<dbReference type="AlphaFoldDB" id="A0A8H6RDV1"/>
<proteinExistence type="predicted"/>
<name>A0A8H6RDV1_9PEZI</name>
<comment type="caution">
    <text evidence="1">The sequence shown here is derived from an EMBL/GenBank/DDBJ whole genome shotgun (WGS) entry which is preliminary data.</text>
</comment>
<protein>
    <submittedName>
        <fullName evidence="1">Uncharacterized protein</fullName>
    </submittedName>
</protein>
<reference evidence="1" key="1">
    <citation type="submission" date="2020-04" db="EMBL/GenBank/DDBJ databases">
        <title>Draft genome resource of the tomato pathogen Pseudocercospora fuligena.</title>
        <authorList>
            <person name="Zaccaron A."/>
        </authorList>
    </citation>
    <scope>NUCLEOTIDE SEQUENCE</scope>
    <source>
        <strain evidence="1">PF001</strain>
    </source>
</reference>
<evidence type="ECO:0000313" key="2">
    <source>
        <dbReference type="Proteomes" id="UP000660729"/>
    </source>
</evidence>
<accession>A0A8H6RDV1</accession>
<organism evidence="1 2">
    <name type="scientific">Pseudocercospora fuligena</name>
    <dbReference type="NCBI Taxonomy" id="685502"/>
    <lineage>
        <taxon>Eukaryota</taxon>
        <taxon>Fungi</taxon>
        <taxon>Dikarya</taxon>
        <taxon>Ascomycota</taxon>
        <taxon>Pezizomycotina</taxon>
        <taxon>Dothideomycetes</taxon>
        <taxon>Dothideomycetidae</taxon>
        <taxon>Mycosphaerellales</taxon>
        <taxon>Mycosphaerellaceae</taxon>
        <taxon>Pseudocercospora</taxon>
    </lineage>
</organism>
<dbReference type="Proteomes" id="UP000660729">
    <property type="component" value="Unassembled WGS sequence"/>
</dbReference>
<evidence type="ECO:0000313" key="1">
    <source>
        <dbReference type="EMBL" id="KAF7189273.1"/>
    </source>
</evidence>
<dbReference type="InterPro" id="IPR038883">
    <property type="entry name" value="AN11006-like"/>
</dbReference>
<dbReference type="PANTHER" id="PTHR42085">
    <property type="entry name" value="F-BOX DOMAIN-CONTAINING PROTEIN"/>
    <property type="match status" value="1"/>
</dbReference>
<gene>
    <name evidence="1" type="ORF">HII31_09426</name>
</gene>
<dbReference type="EMBL" id="JABCIY010000193">
    <property type="protein sequence ID" value="KAF7189273.1"/>
    <property type="molecule type" value="Genomic_DNA"/>
</dbReference>
<dbReference type="PANTHER" id="PTHR42085:SF4">
    <property type="entry name" value="F-BOX DOMAIN-CONTAINING PROTEIN"/>
    <property type="match status" value="1"/>
</dbReference>
<keyword evidence="2" id="KW-1185">Reference proteome</keyword>
<sequence>MDKSPLQKLAPELRNRIYEAVLVSDSCLVTTCENAWFGPILPTATQPLITKVCKQMREETLRLFYNSNTFQILLQIPGNDANTPSKQTLDARNWLLKVDPECHKSVKILNLYLEFEVLCSAFRDTLRNVTAELKLLSKLLHRCGYNSSRLQLTVVMDGYYGLDSYLQRGIVEEWIQDIGLGATVRIWIGGSET</sequence>
<dbReference type="OrthoDB" id="3650885at2759"/>